<proteinExistence type="predicted"/>
<accession>A0A238GZJ1</accession>
<dbReference type="Proteomes" id="UP000198460">
    <property type="component" value="Unassembled WGS sequence"/>
</dbReference>
<sequence length="56" mass="6461">MRHDRRLDARLWPEESIILANYFLRTASSGRGAPQHRAPRAPTRDDDLRHTPGGIR</sequence>
<dbReference type="EMBL" id="FXAN01000025">
    <property type="protein sequence ID" value="SMF98405.1"/>
    <property type="molecule type" value="Genomic_DNA"/>
</dbReference>
<name>A0A238GZJ1_9BURK</name>
<evidence type="ECO:0000313" key="3">
    <source>
        <dbReference type="Proteomes" id="UP000198460"/>
    </source>
</evidence>
<gene>
    <name evidence="2" type="ORF">BSIN_1689</name>
</gene>
<evidence type="ECO:0000313" key="2">
    <source>
        <dbReference type="EMBL" id="SMF98405.1"/>
    </source>
</evidence>
<feature type="region of interest" description="Disordered" evidence="1">
    <location>
        <begin position="28"/>
        <end position="56"/>
    </location>
</feature>
<reference evidence="2 3" key="1">
    <citation type="submission" date="2017-04" db="EMBL/GenBank/DDBJ databases">
        <authorList>
            <person name="Afonso C.L."/>
            <person name="Miller P.J."/>
            <person name="Scott M.A."/>
            <person name="Spackman E."/>
            <person name="Goraichik I."/>
            <person name="Dimitrov K.M."/>
            <person name="Suarez D.L."/>
            <person name="Swayne D.E."/>
        </authorList>
    </citation>
    <scope>NUCLEOTIDE SEQUENCE [LARGE SCALE GENOMIC DNA]</scope>
    <source>
        <strain evidence="2">LMG 28154</strain>
    </source>
</reference>
<evidence type="ECO:0000256" key="1">
    <source>
        <dbReference type="SAM" id="MobiDB-lite"/>
    </source>
</evidence>
<protein>
    <submittedName>
        <fullName evidence="2">Uncharacterized protein</fullName>
    </submittedName>
</protein>
<organism evidence="2 3">
    <name type="scientific">Burkholderia singularis</name>
    <dbReference type="NCBI Taxonomy" id="1503053"/>
    <lineage>
        <taxon>Bacteria</taxon>
        <taxon>Pseudomonadati</taxon>
        <taxon>Pseudomonadota</taxon>
        <taxon>Betaproteobacteria</taxon>
        <taxon>Burkholderiales</taxon>
        <taxon>Burkholderiaceae</taxon>
        <taxon>Burkholderia</taxon>
        <taxon>pseudomallei group</taxon>
    </lineage>
</organism>
<dbReference type="AlphaFoldDB" id="A0A238GZJ1"/>